<feature type="domain" description="Carboxymuconolactone decarboxylase-like" evidence="1">
    <location>
        <begin position="36"/>
        <end position="116"/>
    </location>
</feature>
<dbReference type="STRING" id="863227.GCA_000373005_01613"/>
<evidence type="ECO:0000259" key="1">
    <source>
        <dbReference type="Pfam" id="PF02627"/>
    </source>
</evidence>
<dbReference type="OrthoDB" id="9801400at2"/>
<protein>
    <submittedName>
        <fullName evidence="2">4-carboxymuconolactone decarboxylase</fullName>
    </submittedName>
</protein>
<accession>A0A2N7WL01</accession>
<dbReference type="Proteomes" id="UP000235777">
    <property type="component" value="Unassembled WGS sequence"/>
</dbReference>
<proteinExistence type="predicted"/>
<dbReference type="Gene3D" id="1.20.1290.10">
    <property type="entry name" value="AhpD-like"/>
    <property type="match status" value="1"/>
</dbReference>
<evidence type="ECO:0000313" key="3">
    <source>
        <dbReference type="Proteomes" id="UP000235777"/>
    </source>
</evidence>
<dbReference type="EMBL" id="PNYC01000034">
    <property type="protein sequence ID" value="PMS30136.1"/>
    <property type="molecule type" value="Genomic_DNA"/>
</dbReference>
<dbReference type="InterPro" id="IPR003779">
    <property type="entry name" value="CMD-like"/>
</dbReference>
<dbReference type="InterPro" id="IPR052512">
    <property type="entry name" value="4CMD/NDH-1_regulator"/>
</dbReference>
<dbReference type="PANTHER" id="PTHR33570">
    <property type="entry name" value="4-CARBOXYMUCONOLACTONE DECARBOXYLASE FAMILY PROTEIN"/>
    <property type="match status" value="1"/>
</dbReference>
<gene>
    <name evidence="2" type="ORF">C0Z20_30300</name>
</gene>
<comment type="caution">
    <text evidence="2">The sequence shown here is derived from an EMBL/GenBank/DDBJ whole genome shotgun (WGS) entry which is preliminary data.</text>
</comment>
<dbReference type="InterPro" id="IPR029032">
    <property type="entry name" value="AhpD-like"/>
</dbReference>
<reference evidence="2 3" key="1">
    <citation type="submission" date="2018-01" db="EMBL/GenBank/DDBJ databases">
        <title>Whole genome analyses suggest that Burkholderia sensu lato contains two further novel genera in the rhizoxinica-symbiotica group Mycetohabitans gen. nov., and Trinickia gen. nov.: implications for the evolution of diazotrophy and nodulation in the Burkholderiaceae.</title>
        <authorList>
            <person name="Estrada-de los Santos P."/>
            <person name="Palmer M."/>
            <person name="Chavez-Ramirez B."/>
            <person name="Beukes C."/>
            <person name="Steenkamp E.T."/>
            <person name="Hirsch A.M."/>
            <person name="Manyaka P."/>
            <person name="Maluk M."/>
            <person name="Lafos M."/>
            <person name="Crook M."/>
            <person name="Gross E."/>
            <person name="Simon M.F."/>
            <person name="Bueno dos Reis Junior F."/>
            <person name="Poole P.S."/>
            <person name="Venter S.N."/>
            <person name="James E.K."/>
        </authorList>
    </citation>
    <scope>NUCLEOTIDE SEQUENCE [LARGE SCALE GENOMIC DNA]</scope>
    <source>
        <strain evidence="2 3">JPY 581</strain>
    </source>
</reference>
<dbReference type="Pfam" id="PF02627">
    <property type="entry name" value="CMD"/>
    <property type="match status" value="1"/>
</dbReference>
<name>A0A2N7WL01_9BURK</name>
<dbReference type="PANTHER" id="PTHR33570:SF2">
    <property type="entry name" value="CARBOXYMUCONOLACTONE DECARBOXYLASE-LIKE DOMAIN-CONTAINING PROTEIN"/>
    <property type="match status" value="1"/>
</dbReference>
<dbReference type="AlphaFoldDB" id="A0A2N7WL01"/>
<dbReference type="GO" id="GO:0051920">
    <property type="term" value="F:peroxiredoxin activity"/>
    <property type="evidence" value="ECO:0007669"/>
    <property type="project" value="InterPro"/>
</dbReference>
<keyword evidence="3" id="KW-1185">Reference proteome</keyword>
<organism evidence="2 3">
    <name type="scientific">Trinickia symbiotica</name>
    <dbReference type="NCBI Taxonomy" id="863227"/>
    <lineage>
        <taxon>Bacteria</taxon>
        <taxon>Pseudomonadati</taxon>
        <taxon>Pseudomonadota</taxon>
        <taxon>Betaproteobacteria</taxon>
        <taxon>Burkholderiales</taxon>
        <taxon>Burkholderiaceae</taxon>
        <taxon>Trinickia</taxon>
    </lineage>
</organism>
<dbReference type="RefSeq" id="WP_020566130.1">
    <property type="nucleotide sequence ID" value="NZ_KB890169.1"/>
</dbReference>
<sequence length="129" mass="14462">MDNELFEKGLAMRRAMFGDKAIEQVFESAGDFGRPMQEMVTGFCWGAIWTRPGLDHRSRSILNLGMLAAANRPEELANHVRLALRNGLTRDEIRECFLQAAIYLGMPVGLGCFKIAAQVFGQLDQEKVE</sequence>
<evidence type="ECO:0000313" key="2">
    <source>
        <dbReference type="EMBL" id="PMS30136.1"/>
    </source>
</evidence>
<dbReference type="SUPFAM" id="SSF69118">
    <property type="entry name" value="AhpD-like"/>
    <property type="match status" value="1"/>
</dbReference>